<protein>
    <submittedName>
        <fullName evidence="2">Uncharacterized protein</fullName>
    </submittedName>
</protein>
<feature type="compositionally biased region" description="Low complexity" evidence="1">
    <location>
        <begin position="10"/>
        <end position="22"/>
    </location>
</feature>
<comment type="caution">
    <text evidence="2">The sequence shown here is derived from an EMBL/GenBank/DDBJ whole genome shotgun (WGS) entry which is preliminary data.</text>
</comment>
<dbReference type="Proteomes" id="UP000218231">
    <property type="component" value="Unassembled WGS sequence"/>
</dbReference>
<dbReference type="EMBL" id="LIAE01010420">
    <property type="protein sequence ID" value="PAV61274.1"/>
    <property type="molecule type" value="Genomic_DNA"/>
</dbReference>
<sequence length="170" mass="19921">MEQERERQHQQSQHNHQYQARQHGVTTKTNEDGRGHEGHEVRNRMQTSTDELRHRMGEMKSRIRQIAEEGKKRTHEVASRHTDDEARQRETEAAEKQTNQEIEAEIKRNMDYMQDWVRGVTDDARNQALHESYRNSPAAMSAMQVEAPGARQHKSYYMHTSHSSSSNNSN</sequence>
<reference evidence="2 3" key="1">
    <citation type="journal article" date="2017" name="Curr. Biol.">
        <title>Genome architecture and evolution of a unichromosomal asexual nematode.</title>
        <authorList>
            <person name="Fradin H."/>
            <person name="Zegar C."/>
            <person name="Gutwein M."/>
            <person name="Lucas J."/>
            <person name="Kovtun M."/>
            <person name="Corcoran D."/>
            <person name="Baugh L.R."/>
            <person name="Kiontke K."/>
            <person name="Gunsalus K."/>
            <person name="Fitch D.H."/>
            <person name="Piano F."/>
        </authorList>
    </citation>
    <scope>NUCLEOTIDE SEQUENCE [LARGE SCALE GENOMIC DNA]</scope>
    <source>
        <strain evidence="2">PF1309</strain>
    </source>
</reference>
<evidence type="ECO:0000313" key="2">
    <source>
        <dbReference type="EMBL" id="PAV61274.1"/>
    </source>
</evidence>
<evidence type="ECO:0000313" key="3">
    <source>
        <dbReference type="Proteomes" id="UP000218231"/>
    </source>
</evidence>
<evidence type="ECO:0000256" key="1">
    <source>
        <dbReference type="SAM" id="MobiDB-lite"/>
    </source>
</evidence>
<feature type="compositionally biased region" description="Low complexity" evidence="1">
    <location>
        <begin position="161"/>
        <end position="170"/>
    </location>
</feature>
<accession>A0A2A2JHZ7</accession>
<feature type="region of interest" description="Disordered" evidence="1">
    <location>
        <begin position="132"/>
        <end position="170"/>
    </location>
</feature>
<name>A0A2A2JHZ7_9BILA</name>
<dbReference type="AlphaFoldDB" id="A0A2A2JHZ7"/>
<organism evidence="2 3">
    <name type="scientific">Diploscapter pachys</name>
    <dbReference type="NCBI Taxonomy" id="2018661"/>
    <lineage>
        <taxon>Eukaryota</taxon>
        <taxon>Metazoa</taxon>
        <taxon>Ecdysozoa</taxon>
        <taxon>Nematoda</taxon>
        <taxon>Chromadorea</taxon>
        <taxon>Rhabditida</taxon>
        <taxon>Rhabditina</taxon>
        <taxon>Rhabditomorpha</taxon>
        <taxon>Rhabditoidea</taxon>
        <taxon>Rhabditidae</taxon>
        <taxon>Diploscapter</taxon>
    </lineage>
</organism>
<keyword evidence="3" id="KW-1185">Reference proteome</keyword>
<feature type="compositionally biased region" description="Basic and acidic residues" evidence="1">
    <location>
        <begin position="50"/>
        <end position="95"/>
    </location>
</feature>
<feature type="compositionally biased region" description="Basic and acidic residues" evidence="1">
    <location>
        <begin position="29"/>
        <end position="43"/>
    </location>
</feature>
<gene>
    <name evidence="2" type="ORF">WR25_13785</name>
</gene>
<feature type="region of interest" description="Disordered" evidence="1">
    <location>
        <begin position="1"/>
        <end position="103"/>
    </location>
</feature>
<proteinExistence type="predicted"/>